<protein>
    <submittedName>
        <fullName evidence="1">Uncharacterized protein</fullName>
    </submittedName>
</protein>
<proteinExistence type="predicted"/>
<evidence type="ECO:0000313" key="2">
    <source>
        <dbReference type="Proteomes" id="UP000605970"/>
    </source>
</evidence>
<reference evidence="1" key="1">
    <citation type="journal article" date="2020" name="Ecol. Evol.">
        <title>Genome structure and content of the rice root-knot nematode (Meloidogyne graminicola).</title>
        <authorList>
            <person name="Phan N.T."/>
            <person name="Danchin E.G.J."/>
            <person name="Klopp C."/>
            <person name="Perfus-Barbeoch L."/>
            <person name="Kozlowski D.K."/>
            <person name="Koutsovoulos G.D."/>
            <person name="Lopez-Roques C."/>
            <person name="Bouchez O."/>
            <person name="Zahm M."/>
            <person name="Besnard G."/>
            <person name="Bellafiore S."/>
        </authorList>
    </citation>
    <scope>NUCLEOTIDE SEQUENCE</scope>
    <source>
        <strain evidence="1">VN-18</strain>
    </source>
</reference>
<keyword evidence="2" id="KW-1185">Reference proteome</keyword>
<accession>A0A8S9ZJM0</accession>
<sequence>MKFNKVLLRII</sequence>
<dbReference type="Proteomes" id="UP000605970">
    <property type="component" value="Unassembled WGS sequence"/>
</dbReference>
<dbReference type="EMBL" id="JABEBT010000074">
    <property type="protein sequence ID" value="KAF7633565.1"/>
    <property type="molecule type" value="Genomic_DNA"/>
</dbReference>
<evidence type="ECO:0000313" key="1">
    <source>
        <dbReference type="EMBL" id="KAF7633565.1"/>
    </source>
</evidence>
<organism evidence="1 2">
    <name type="scientific">Meloidogyne graminicola</name>
    <dbReference type="NCBI Taxonomy" id="189291"/>
    <lineage>
        <taxon>Eukaryota</taxon>
        <taxon>Metazoa</taxon>
        <taxon>Ecdysozoa</taxon>
        <taxon>Nematoda</taxon>
        <taxon>Chromadorea</taxon>
        <taxon>Rhabditida</taxon>
        <taxon>Tylenchina</taxon>
        <taxon>Tylenchomorpha</taxon>
        <taxon>Tylenchoidea</taxon>
        <taxon>Meloidogynidae</taxon>
        <taxon>Meloidogyninae</taxon>
        <taxon>Meloidogyne</taxon>
    </lineage>
</organism>
<name>A0A8S9ZJM0_9BILA</name>
<gene>
    <name evidence="1" type="ORF">Mgra_00007061</name>
</gene>
<comment type="caution">
    <text evidence="1">The sequence shown here is derived from an EMBL/GenBank/DDBJ whole genome shotgun (WGS) entry which is preliminary data.</text>
</comment>